<keyword evidence="3" id="KW-1185">Reference proteome</keyword>
<reference evidence="2 3" key="1">
    <citation type="journal article" date="2018" name="Proc. Natl. Acad. Sci. U.S.A.">
        <title>Draft genome sequence of Camellia sinensis var. sinensis provides insights into the evolution of the tea genome and tea quality.</title>
        <authorList>
            <person name="Wei C."/>
            <person name="Yang H."/>
            <person name="Wang S."/>
            <person name="Zhao J."/>
            <person name="Liu C."/>
            <person name="Gao L."/>
            <person name="Xia E."/>
            <person name="Lu Y."/>
            <person name="Tai Y."/>
            <person name="She G."/>
            <person name="Sun J."/>
            <person name="Cao H."/>
            <person name="Tong W."/>
            <person name="Gao Q."/>
            <person name="Li Y."/>
            <person name="Deng W."/>
            <person name="Jiang X."/>
            <person name="Wang W."/>
            <person name="Chen Q."/>
            <person name="Zhang S."/>
            <person name="Li H."/>
            <person name="Wu J."/>
            <person name="Wang P."/>
            <person name="Li P."/>
            <person name="Shi C."/>
            <person name="Zheng F."/>
            <person name="Jian J."/>
            <person name="Huang B."/>
            <person name="Shan D."/>
            <person name="Shi M."/>
            <person name="Fang C."/>
            <person name="Yue Y."/>
            <person name="Li F."/>
            <person name="Li D."/>
            <person name="Wei S."/>
            <person name="Han B."/>
            <person name="Jiang C."/>
            <person name="Yin Y."/>
            <person name="Xia T."/>
            <person name="Zhang Z."/>
            <person name="Bennetzen J.L."/>
            <person name="Zhao S."/>
            <person name="Wan X."/>
        </authorList>
    </citation>
    <scope>NUCLEOTIDE SEQUENCE [LARGE SCALE GENOMIC DNA]</scope>
    <source>
        <strain evidence="3">cv. Shuchazao</strain>
        <tissue evidence="2">Leaf</tissue>
    </source>
</reference>
<evidence type="ECO:0000313" key="2">
    <source>
        <dbReference type="EMBL" id="THF95170.1"/>
    </source>
</evidence>
<evidence type="ECO:0000313" key="3">
    <source>
        <dbReference type="Proteomes" id="UP000306102"/>
    </source>
</evidence>
<feature type="region of interest" description="Disordered" evidence="1">
    <location>
        <begin position="118"/>
        <end position="150"/>
    </location>
</feature>
<organism evidence="2 3">
    <name type="scientific">Camellia sinensis var. sinensis</name>
    <name type="common">China tea</name>
    <dbReference type="NCBI Taxonomy" id="542762"/>
    <lineage>
        <taxon>Eukaryota</taxon>
        <taxon>Viridiplantae</taxon>
        <taxon>Streptophyta</taxon>
        <taxon>Embryophyta</taxon>
        <taxon>Tracheophyta</taxon>
        <taxon>Spermatophyta</taxon>
        <taxon>Magnoliopsida</taxon>
        <taxon>eudicotyledons</taxon>
        <taxon>Gunneridae</taxon>
        <taxon>Pentapetalae</taxon>
        <taxon>asterids</taxon>
        <taxon>Ericales</taxon>
        <taxon>Theaceae</taxon>
        <taxon>Camellia</taxon>
    </lineage>
</organism>
<comment type="caution">
    <text evidence="2">The sequence shown here is derived from an EMBL/GenBank/DDBJ whole genome shotgun (WGS) entry which is preliminary data.</text>
</comment>
<accession>A0A4S4CZ51</accession>
<dbReference type="EMBL" id="SDRB02013339">
    <property type="protein sequence ID" value="THF95170.1"/>
    <property type="molecule type" value="Genomic_DNA"/>
</dbReference>
<name>A0A4S4CZ51_CAMSN</name>
<sequence length="150" mass="16303">MVIPTTQGLSISIAFLPSLSHTLGQSNFKLGLLNRSTPIDQTITEPTPLSKLVTSRPLYYVTEPPDSPHERSPTIPTTGLGLTKMISTLNSPGPLLPNLGPSYTPDLCLSRAIKSFSLKRKDPDDHPSQTRPSRLLQVEPPPSQEILIAN</sequence>
<proteinExistence type="predicted"/>
<dbReference type="Proteomes" id="UP000306102">
    <property type="component" value="Unassembled WGS sequence"/>
</dbReference>
<feature type="compositionally biased region" description="Basic and acidic residues" evidence="1">
    <location>
        <begin position="119"/>
        <end position="128"/>
    </location>
</feature>
<gene>
    <name evidence="2" type="ORF">TEA_007080</name>
</gene>
<evidence type="ECO:0000256" key="1">
    <source>
        <dbReference type="SAM" id="MobiDB-lite"/>
    </source>
</evidence>
<dbReference type="AlphaFoldDB" id="A0A4S4CZ51"/>
<protein>
    <submittedName>
        <fullName evidence="2">Uncharacterized protein</fullName>
    </submittedName>
</protein>